<evidence type="ECO:0000256" key="1">
    <source>
        <dbReference type="SAM" id="MobiDB-lite"/>
    </source>
</evidence>
<feature type="compositionally biased region" description="Polar residues" evidence="1">
    <location>
        <begin position="80"/>
        <end position="89"/>
    </location>
</feature>
<dbReference type="KEGG" id="trz:GWP43_00720"/>
<protein>
    <submittedName>
        <fullName evidence="2">Uncharacterized protein</fullName>
    </submittedName>
</protein>
<dbReference type="EMBL" id="CP048020">
    <property type="protein sequence ID" value="QHX42218.1"/>
    <property type="molecule type" value="Genomic_DNA"/>
</dbReference>
<feature type="region of interest" description="Disordered" evidence="1">
    <location>
        <begin position="33"/>
        <end position="97"/>
    </location>
</feature>
<dbReference type="RefSeq" id="WP_044015000.1">
    <property type="nucleotide sequence ID" value="NZ_CP048020.1"/>
</dbReference>
<dbReference type="AlphaFoldDB" id="A0A6P1XXK1"/>
<gene>
    <name evidence="2" type="ORF">GWP43_00720</name>
</gene>
<sequence length="111" mass="12120">MGIQPIDLQTLYTQLDKVGKLQGDARQTFAAEFENSQQANKEDAARRQQTVQKTEATGAEKTAINKDGSNGSSGGAFNNTPQQQKNETPLTDEKSYYIQDPLLGKKIDISG</sequence>
<evidence type="ECO:0000313" key="2">
    <source>
        <dbReference type="EMBL" id="QHX42218.1"/>
    </source>
</evidence>
<organism evidence="2 3">
    <name type="scientific">Treponema vincentii</name>
    <dbReference type="NCBI Taxonomy" id="69710"/>
    <lineage>
        <taxon>Bacteria</taxon>
        <taxon>Pseudomonadati</taxon>
        <taxon>Spirochaetota</taxon>
        <taxon>Spirochaetia</taxon>
        <taxon>Spirochaetales</taxon>
        <taxon>Treponemataceae</taxon>
        <taxon>Treponema</taxon>
    </lineage>
</organism>
<proteinExistence type="predicted"/>
<name>A0A6P1XXK1_9SPIR</name>
<accession>A0A6P1XXK1</accession>
<reference evidence="2 3" key="1">
    <citation type="submission" date="2020-01" db="EMBL/GenBank/DDBJ databases">
        <title>Complete genome sequence of a human oral phylogroup 1 Treponema sp. strain ATCC 700766, originally isolated from periodontitis dental plaque.</title>
        <authorList>
            <person name="Chan Y."/>
            <person name="Huo Y.-B."/>
            <person name="Yu X.-L."/>
            <person name="Zeng H."/>
            <person name="Leung W.-K."/>
            <person name="Watt R.M."/>
        </authorList>
    </citation>
    <scope>NUCLEOTIDE SEQUENCE [LARGE SCALE GENOMIC DNA]</scope>
    <source>
        <strain evidence="2 3">OMZ 804</strain>
    </source>
</reference>
<dbReference type="Proteomes" id="UP000464374">
    <property type="component" value="Chromosome"/>
</dbReference>
<evidence type="ECO:0000313" key="3">
    <source>
        <dbReference type="Proteomes" id="UP000464374"/>
    </source>
</evidence>